<dbReference type="PANTHER" id="PTHR42742:SF3">
    <property type="entry name" value="FRUCTOKINASE"/>
    <property type="match status" value="1"/>
</dbReference>
<protein>
    <submittedName>
        <fullName evidence="3">Mannose-6-phosphate isomerase</fullName>
    </submittedName>
</protein>
<keyword evidence="4" id="KW-1185">Reference proteome</keyword>
<evidence type="ECO:0000256" key="1">
    <source>
        <dbReference type="ARBA" id="ARBA00022723"/>
    </source>
</evidence>
<dbReference type="InterPro" id="IPR014710">
    <property type="entry name" value="RmlC-like_jellyroll"/>
</dbReference>
<dbReference type="AlphaFoldDB" id="A0A316XC58"/>
<dbReference type="GO" id="GO:0046872">
    <property type="term" value="F:metal ion binding"/>
    <property type="evidence" value="ECO:0007669"/>
    <property type="project" value="UniProtKB-KW"/>
</dbReference>
<comment type="caution">
    <text evidence="3">The sequence shown here is derived from an EMBL/GenBank/DDBJ whole genome shotgun (WGS) entry which is preliminary data.</text>
</comment>
<dbReference type="RefSeq" id="WP_103246987.1">
    <property type="nucleotide sequence ID" value="NZ_PPED02000004.1"/>
</dbReference>
<keyword evidence="2" id="KW-0862">Zinc</keyword>
<organism evidence="3 4">
    <name type="scientific">Chryseobacterium phosphatilyticum</name>
    <dbReference type="NCBI Taxonomy" id="475075"/>
    <lineage>
        <taxon>Bacteria</taxon>
        <taxon>Pseudomonadati</taxon>
        <taxon>Bacteroidota</taxon>
        <taxon>Flavobacteriia</taxon>
        <taxon>Flavobacteriales</taxon>
        <taxon>Weeksellaceae</taxon>
        <taxon>Chryseobacterium group</taxon>
        <taxon>Chryseobacterium</taxon>
    </lineage>
</organism>
<dbReference type="InterPro" id="IPR011051">
    <property type="entry name" value="RmlC_Cupin_sf"/>
</dbReference>
<dbReference type="CDD" id="cd07010">
    <property type="entry name" value="cupin_PMI_type_I_N_bac"/>
    <property type="match status" value="1"/>
</dbReference>
<dbReference type="OrthoDB" id="9808275at2"/>
<name>A0A316XC58_9FLAO</name>
<reference evidence="3 4" key="1">
    <citation type="submission" date="2018-04" db="EMBL/GenBank/DDBJ databases">
        <title>Draft Genome Sequence of Phosphate-Solubilizing Chryseobacterium sp. ISE14 that is a Biocontrol and Plant Growth-Promoting Rhizobacterium Isolated from Cucumber.</title>
        <authorList>
            <person name="Jeong J.-J."/>
            <person name="Sang M.K."/>
            <person name="Choi I.-G."/>
            <person name="Kim K.D."/>
        </authorList>
    </citation>
    <scope>NUCLEOTIDE SEQUENCE [LARGE SCALE GENOMIC DNA]</scope>
    <source>
        <strain evidence="3 4">ISE14</strain>
    </source>
</reference>
<proteinExistence type="predicted"/>
<keyword evidence="3" id="KW-0413">Isomerase</keyword>
<dbReference type="GO" id="GO:0016853">
    <property type="term" value="F:isomerase activity"/>
    <property type="evidence" value="ECO:0007669"/>
    <property type="project" value="UniProtKB-KW"/>
</dbReference>
<dbReference type="Proteomes" id="UP000236594">
    <property type="component" value="Unassembled WGS sequence"/>
</dbReference>
<evidence type="ECO:0000256" key="2">
    <source>
        <dbReference type="ARBA" id="ARBA00022833"/>
    </source>
</evidence>
<gene>
    <name evidence="3" type="ORF">C1631_017190</name>
</gene>
<dbReference type="Gene3D" id="2.60.120.10">
    <property type="entry name" value="Jelly Rolls"/>
    <property type="match status" value="1"/>
</dbReference>
<dbReference type="SUPFAM" id="SSF51182">
    <property type="entry name" value="RmlC-like cupins"/>
    <property type="match status" value="1"/>
</dbReference>
<dbReference type="InterPro" id="IPR051804">
    <property type="entry name" value="Carb_Metab_Reg_Kinase/Isom"/>
</dbReference>
<evidence type="ECO:0000313" key="3">
    <source>
        <dbReference type="EMBL" id="PWN68430.1"/>
    </source>
</evidence>
<keyword evidence="1" id="KW-0479">Metal-binding</keyword>
<dbReference type="EMBL" id="PPED02000004">
    <property type="protein sequence ID" value="PWN68430.1"/>
    <property type="molecule type" value="Genomic_DNA"/>
</dbReference>
<sequence>MKSNFNKFPIISIKDHTCITGWKDILKELTVNTQETIAIECYPGVFISEMIAAVKEFLQPELIINTTEAMKTENEISAMVQKYVTEDPVFGYISPLELEMYFVPSKITDLHKKLNEVKGCKVIIGPGATIVSEKPDTILYADMPRWEIQKRFRQNTASNLGRTNNTDSFAYQYKHAYFVDWRVCDRYKKRILNKCHFVVDTTIPYQPKMITKAALFKALQQTVHQPFRVVPFFDPGPWGGQWLKEVCDLDRSQPNYAWGFDCVPEENSLLLGFGDQVVEIPSLNLVFFQPEALLGKQVYEGFGDEFPIRFDFLDTMKGGNLSLQVHPLKEYIKEKFGMTYTQDESYYMLDVKEGAFVYLGLKENIDHECMMKDLTAAQKDSIPFDADQYVQKWPMQKHDHVSIPAGTVHCSGADSVVLEISATPYIFTFKLWDWGRMGLDGKPRPISLEHGKNVIQWDRTTSWTKEHILNLTESVNEGDGWREERTGLDSMSFIETRRHWFTKKVIHHTEGVVNVLNLVEGREVIIESPDHSFEPYIIHYAETFIVPAHVRTYTITPHGESAGKECATIKASIRTEMISHKVLK</sequence>
<accession>A0A316XC58</accession>
<dbReference type="PANTHER" id="PTHR42742">
    <property type="entry name" value="TRANSCRIPTIONAL REPRESSOR MPRA"/>
    <property type="match status" value="1"/>
</dbReference>
<evidence type="ECO:0000313" key="4">
    <source>
        <dbReference type="Proteomes" id="UP000236594"/>
    </source>
</evidence>